<dbReference type="RefSeq" id="WP_090032314.1">
    <property type="nucleotide sequence ID" value="NZ_BONM01000006.1"/>
</dbReference>
<organism evidence="6 7">
    <name type="scientific">Cellulomonas marina</name>
    <dbReference type="NCBI Taxonomy" id="988821"/>
    <lineage>
        <taxon>Bacteria</taxon>
        <taxon>Bacillati</taxon>
        <taxon>Actinomycetota</taxon>
        <taxon>Actinomycetes</taxon>
        <taxon>Micrococcales</taxon>
        <taxon>Cellulomonadaceae</taxon>
        <taxon>Cellulomonas</taxon>
    </lineage>
</organism>
<sequence length="983" mass="102197">MVQLSGSVLGPVRVLVDGRRAETGGPTQSAALAVLLAARGRVVPDVRLVDLLWDEAPPPSALTSLQAFVSRLRRALDPARQGVILREGSGYRVPAGTVTLDADAFEAAVAEASGLVGRGEHARAAAVLEAAARLWTGPAYDGVPRRGPVAAEADRLERLRDAADLLRLEALVRGGNAGRALGELEALTRATPEREDGWRLLAHALYFLDRQADALAALARARAVLRDEHGLDPSPALRETERRILAQDPALAPAAPGPGPAAPTARRAVPAPLTGFVGRRAEAARLAALLDEHRLVTVTGIGGTGKTRLALHVAAARTDADGPWFVDLAVVHDEAVLLDALAAALGVLTPGGLPALLGALAGRTTLLVLDNGEHLREPLADLVVAVLAACPGVRVLVTSRRMLDVDGEVVLDLGPLDPATEAVELFVERARAAAPGWEPGGDRDAAAVATICRELDGLPLALELAAAHCRTLSPAQVAAQLDDRFALLRSAPGGSRARSAARSRGASVEAALDWSVSSLSPAAARLHERAAVFDGGFDLAALAAVAPSGPPHDDEPDGEHADEPDDEPAAAPVLAGLAELVDAGLLAVLRAPDGHRYRMLATVREHAVLHTPPDRLAAARDAHLAWCLRLAAELGPRLRGPGSGAAFARVERETPNVRAALAHAGTTGQGRALRALVGHLGWFWYRRAHVAEGLRWCTVALATPPDEDLATATPADAADRARALLSAGMLAYLAGEGEAVARYGVEAVAWAERAEDWTTAALTLGTLAYVHAYAGDLAAAAAASDRAQTLARRHGPDWALADVLMLRGQLLRGTGDLEGAMAVLDEAIRVAAAASHGWARASALWISAKVALDLDRPEVAAVRLRLQVEELGEDGDVSSWLVGLHALAGAAAALDQAEQGAVLLGAVAAAGERAGFHPEAMDPVDSARTVAAVRAALPEDLFAERSAHGRTLDRDGALSVVRALDVRADEALDVHLRPAATST</sequence>
<dbReference type="InterPro" id="IPR001867">
    <property type="entry name" value="OmpR/PhoB-type_DNA-bd"/>
</dbReference>
<dbReference type="PRINTS" id="PR00364">
    <property type="entry name" value="DISEASERSIST"/>
</dbReference>
<keyword evidence="7" id="KW-1185">Reference proteome</keyword>
<dbReference type="SUPFAM" id="SSF52540">
    <property type="entry name" value="P-loop containing nucleoside triphosphate hydrolases"/>
    <property type="match status" value="1"/>
</dbReference>
<feature type="compositionally biased region" description="Acidic residues" evidence="4">
    <location>
        <begin position="554"/>
        <end position="568"/>
    </location>
</feature>
<evidence type="ECO:0000256" key="2">
    <source>
        <dbReference type="ARBA" id="ARBA00023125"/>
    </source>
</evidence>
<name>A0A1I0Y2U7_9CELL</name>
<feature type="DNA-binding region" description="OmpR/PhoB-type" evidence="3">
    <location>
        <begin position="1"/>
        <end position="95"/>
    </location>
</feature>
<dbReference type="PANTHER" id="PTHR47691:SF3">
    <property type="entry name" value="HTH-TYPE TRANSCRIPTIONAL REGULATOR RV0890C-RELATED"/>
    <property type="match status" value="1"/>
</dbReference>
<feature type="domain" description="OmpR/PhoB-type" evidence="5">
    <location>
        <begin position="1"/>
        <end position="95"/>
    </location>
</feature>
<dbReference type="InterPro" id="IPR005158">
    <property type="entry name" value="BTAD"/>
</dbReference>
<evidence type="ECO:0000259" key="5">
    <source>
        <dbReference type="PROSITE" id="PS51755"/>
    </source>
</evidence>
<evidence type="ECO:0000256" key="1">
    <source>
        <dbReference type="ARBA" id="ARBA00005820"/>
    </source>
</evidence>
<dbReference type="GO" id="GO:0006355">
    <property type="term" value="P:regulation of DNA-templated transcription"/>
    <property type="evidence" value="ECO:0007669"/>
    <property type="project" value="InterPro"/>
</dbReference>
<dbReference type="GO" id="GO:0003677">
    <property type="term" value="F:DNA binding"/>
    <property type="evidence" value="ECO:0007669"/>
    <property type="project" value="UniProtKB-UniRule"/>
</dbReference>
<dbReference type="InterPro" id="IPR036388">
    <property type="entry name" value="WH-like_DNA-bd_sf"/>
</dbReference>
<dbReference type="SMART" id="SM00862">
    <property type="entry name" value="Trans_reg_C"/>
    <property type="match status" value="1"/>
</dbReference>
<gene>
    <name evidence="6" type="ORF">SAMN05421867_106112</name>
</gene>
<comment type="similarity">
    <text evidence="1">Belongs to the AfsR/DnrI/RedD regulatory family.</text>
</comment>
<dbReference type="STRING" id="988821.SAMN05421867_106112"/>
<dbReference type="InterPro" id="IPR016032">
    <property type="entry name" value="Sig_transdc_resp-reg_C-effctor"/>
</dbReference>
<dbReference type="Pfam" id="PF03704">
    <property type="entry name" value="BTAD"/>
    <property type="match status" value="1"/>
</dbReference>
<feature type="region of interest" description="Disordered" evidence="4">
    <location>
        <begin position="545"/>
        <end position="568"/>
    </location>
</feature>
<evidence type="ECO:0000256" key="3">
    <source>
        <dbReference type="PROSITE-ProRule" id="PRU01091"/>
    </source>
</evidence>
<dbReference type="Proteomes" id="UP000199012">
    <property type="component" value="Unassembled WGS sequence"/>
</dbReference>
<keyword evidence="2 3" id="KW-0238">DNA-binding</keyword>
<dbReference type="Gene3D" id="1.10.10.10">
    <property type="entry name" value="Winged helix-like DNA-binding domain superfamily/Winged helix DNA-binding domain"/>
    <property type="match status" value="1"/>
</dbReference>
<dbReference type="GO" id="GO:0000160">
    <property type="term" value="P:phosphorelay signal transduction system"/>
    <property type="evidence" value="ECO:0007669"/>
    <property type="project" value="InterPro"/>
</dbReference>
<protein>
    <submittedName>
        <fullName evidence="6">Predicted ATPase</fullName>
    </submittedName>
</protein>
<dbReference type="Pfam" id="PF00486">
    <property type="entry name" value="Trans_reg_C"/>
    <property type="match status" value="1"/>
</dbReference>
<dbReference type="Gene3D" id="1.25.40.10">
    <property type="entry name" value="Tetratricopeptide repeat domain"/>
    <property type="match status" value="2"/>
</dbReference>
<dbReference type="Gene3D" id="3.40.50.300">
    <property type="entry name" value="P-loop containing nucleotide triphosphate hydrolases"/>
    <property type="match status" value="1"/>
</dbReference>
<dbReference type="SMART" id="SM01043">
    <property type="entry name" value="BTAD"/>
    <property type="match status" value="1"/>
</dbReference>
<dbReference type="SUPFAM" id="SSF46894">
    <property type="entry name" value="C-terminal effector domain of the bipartite response regulators"/>
    <property type="match status" value="1"/>
</dbReference>
<dbReference type="EMBL" id="FOKA01000006">
    <property type="protein sequence ID" value="SFB06940.1"/>
    <property type="molecule type" value="Genomic_DNA"/>
</dbReference>
<dbReference type="InterPro" id="IPR011990">
    <property type="entry name" value="TPR-like_helical_dom_sf"/>
</dbReference>
<evidence type="ECO:0000313" key="7">
    <source>
        <dbReference type="Proteomes" id="UP000199012"/>
    </source>
</evidence>
<dbReference type="InterPro" id="IPR027417">
    <property type="entry name" value="P-loop_NTPase"/>
</dbReference>
<evidence type="ECO:0000313" key="6">
    <source>
        <dbReference type="EMBL" id="SFB06940.1"/>
    </source>
</evidence>
<dbReference type="OrthoDB" id="3691954at2"/>
<evidence type="ECO:0000256" key="4">
    <source>
        <dbReference type="SAM" id="MobiDB-lite"/>
    </source>
</evidence>
<dbReference type="PROSITE" id="PS51755">
    <property type="entry name" value="OMPR_PHOB"/>
    <property type="match status" value="1"/>
</dbReference>
<proteinExistence type="inferred from homology"/>
<accession>A0A1I0Y2U7</accession>
<dbReference type="SUPFAM" id="SSF48452">
    <property type="entry name" value="TPR-like"/>
    <property type="match status" value="2"/>
</dbReference>
<dbReference type="AlphaFoldDB" id="A0A1I0Y2U7"/>
<dbReference type="PANTHER" id="PTHR47691">
    <property type="entry name" value="REGULATOR-RELATED"/>
    <property type="match status" value="1"/>
</dbReference>
<reference evidence="6 7" key="1">
    <citation type="submission" date="2016-10" db="EMBL/GenBank/DDBJ databases">
        <authorList>
            <person name="de Groot N.N."/>
        </authorList>
    </citation>
    <scope>NUCLEOTIDE SEQUENCE [LARGE SCALE GENOMIC DNA]</scope>
    <source>
        <strain evidence="6 7">CGMCC 4.6945</strain>
    </source>
</reference>